<gene>
    <name evidence="5" type="ORF">SteCoe_28722</name>
</gene>
<dbReference type="InterPro" id="IPR001487">
    <property type="entry name" value="Bromodomain"/>
</dbReference>
<dbReference type="OrthoDB" id="284864at2759"/>
<evidence type="ECO:0000256" key="1">
    <source>
        <dbReference type="ARBA" id="ARBA00023117"/>
    </source>
</evidence>
<reference evidence="5 6" key="1">
    <citation type="submission" date="2016-11" db="EMBL/GenBank/DDBJ databases">
        <title>The macronuclear genome of Stentor coeruleus: a giant cell with tiny introns.</title>
        <authorList>
            <person name="Slabodnick M."/>
            <person name="Ruby J.G."/>
            <person name="Reiff S.B."/>
            <person name="Swart E.C."/>
            <person name="Gosai S."/>
            <person name="Prabakaran S."/>
            <person name="Witkowska E."/>
            <person name="Larue G.E."/>
            <person name="Fisher S."/>
            <person name="Freeman R.M."/>
            <person name="Gunawardena J."/>
            <person name="Chu W."/>
            <person name="Stover N.A."/>
            <person name="Gregory B.D."/>
            <person name="Nowacki M."/>
            <person name="Derisi J."/>
            <person name="Roy S.W."/>
            <person name="Marshall W.F."/>
            <person name="Sood P."/>
        </authorList>
    </citation>
    <scope>NUCLEOTIDE SEQUENCE [LARGE SCALE GENOMIC DNA]</scope>
    <source>
        <strain evidence="5">WM001</strain>
    </source>
</reference>
<dbReference type="EMBL" id="MPUH01000875">
    <property type="protein sequence ID" value="OMJ72773.1"/>
    <property type="molecule type" value="Genomic_DNA"/>
</dbReference>
<dbReference type="PANTHER" id="PTHR47343">
    <property type="entry name" value="TRANSCRIPTIONAL ACTIVATOR SPT7"/>
    <property type="match status" value="1"/>
</dbReference>
<protein>
    <recommendedName>
        <fullName evidence="4">Bromo domain-containing protein</fullName>
    </recommendedName>
</protein>
<dbReference type="Gene3D" id="1.20.920.10">
    <property type="entry name" value="Bromodomain-like"/>
    <property type="match status" value="1"/>
</dbReference>
<dbReference type="InterPro" id="IPR036427">
    <property type="entry name" value="Bromodomain-like_sf"/>
</dbReference>
<evidence type="ECO:0000256" key="2">
    <source>
        <dbReference type="PROSITE-ProRule" id="PRU00035"/>
    </source>
</evidence>
<dbReference type="PANTHER" id="PTHR47343:SF1">
    <property type="entry name" value="TRANSCRIPTIONAL ACTIVATOR SPT7"/>
    <property type="match status" value="1"/>
</dbReference>
<dbReference type="Pfam" id="PF00439">
    <property type="entry name" value="Bromodomain"/>
    <property type="match status" value="1"/>
</dbReference>
<evidence type="ECO:0000313" key="6">
    <source>
        <dbReference type="Proteomes" id="UP000187209"/>
    </source>
</evidence>
<name>A0A1R2B7J6_9CILI</name>
<dbReference type="SMART" id="SM00297">
    <property type="entry name" value="BROMO"/>
    <property type="match status" value="1"/>
</dbReference>
<organism evidence="5 6">
    <name type="scientific">Stentor coeruleus</name>
    <dbReference type="NCBI Taxonomy" id="5963"/>
    <lineage>
        <taxon>Eukaryota</taxon>
        <taxon>Sar</taxon>
        <taxon>Alveolata</taxon>
        <taxon>Ciliophora</taxon>
        <taxon>Postciliodesmatophora</taxon>
        <taxon>Heterotrichea</taxon>
        <taxon>Heterotrichida</taxon>
        <taxon>Stentoridae</taxon>
        <taxon>Stentor</taxon>
    </lineage>
</organism>
<dbReference type="PROSITE" id="PS50014">
    <property type="entry name" value="BROMODOMAIN_2"/>
    <property type="match status" value="1"/>
</dbReference>
<accession>A0A1R2B7J6</accession>
<evidence type="ECO:0000256" key="3">
    <source>
        <dbReference type="SAM" id="MobiDB-lite"/>
    </source>
</evidence>
<keyword evidence="6" id="KW-1185">Reference proteome</keyword>
<dbReference type="GO" id="GO:0006357">
    <property type="term" value="P:regulation of transcription by RNA polymerase II"/>
    <property type="evidence" value="ECO:0007669"/>
    <property type="project" value="TreeGrafter"/>
</dbReference>
<dbReference type="GO" id="GO:0046695">
    <property type="term" value="C:SLIK (SAGA-like) complex"/>
    <property type="evidence" value="ECO:0007669"/>
    <property type="project" value="InterPro"/>
</dbReference>
<dbReference type="PRINTS" id="PR00503">
    <property type="entry name" value="BROMODOMAIN"/>
</dbReference>
<keyword evidence="1 2" id="KW-0103">Bromodomain</keyword>
<dbReference type="SUPFAM" id="SSF47370">
    <property type="entry name" value="Bromodomain"/>
    <property type="match status" value="1"/>
</dbReference>
<dbReference type="GO" id="GO:0005198">
    <property type="term" value="F:structural molecule activity"/>
    <property type="evidence" value="ECO:0007669"/>
    <property type="project" value="TreeGrafter"/>
</dbReference>
<dbReference type="GO" id="GO:0000124">
    <property type="term" value="C:SAGA complex"/>
    <property type="evidence" value="ECO:0007669"/>
    <property type="project" value="InterPro"/>
</dbReference>
<evidence type="ECO:0000259" key="4">
    <source>
        <dbReference type="PROSITE" id="PS50014"/>
    </source>
</evidence>
<sequence length="308" mass="36057">MKMRQANQKAQNPDFVTADKLISFLKAQEECIDFLMPVDTSKLGIPIYKKIIKNPMDINTICLNLKQMKYENINQVLDDINLIWENCRIFNQSKSPIVIRANIMDKKCKDYCIQNSILPIKRLRSNTKNECKTISETNEKKTQSQNTKPRFFEKKQNSLKAKKNTPQTFKVPATPLKNAKNSQALKEKIMSQPIYKQILTENCESIETEDYFDSEEFNNSEYSESSYEQIKVNKTANNIETKNIPRSRQIELKEAISITTQKKFNKIMQVLRLRAPDAFDITRDSLDIFIEKLMPQTFEEIWKIIFDP</sequence>
<proteinExistence type="predicted"/>
<feature type="domain" description="Bromo" evidence="4">
    <location>
        <begin position="26"/>
        <end position="98"/>
    </location>
</feature>
<dbReference type="InterPro" id="IPR037782">
    <property type="entry name" value="Spt7"/>
</dbReference>
<feature type="region of interest" description="Disordered" evidence="3">
    <location>
        <begin position="134"/>
        <end position="163"/>
    </location>
</feature>
<dbReference type="Proteomes" id="UP000187209">
    <property type="component" value="Unassembled WGS sequence"/>
</dbReference>
<evidence type="ECO:0000313" key="5">
    <source>
        <dbReference type="EMBL" id="OMJ72773.1"/>
    </source>
</evidence>
<comment type="caution">
    <text evidence="5">The sequence shown here is derived from an EMBL/GenBank/DDBJ whole genome shotgun (WGS) entry which is preliminary data.</text>
</comment>
<dbReference type="AlphaFoldDB" id="A0A1R2B7J6"/>